<feature type="domain" description="HTH marR-type" evidence="2">
    <location>
        <begin position="13"/>
        <end position="149"/>
    </location>
</feature>
<evidence type="ECO:0000256" key="1">
    <source>
        <dbReference type="ARBA" id="ARBA00023125"/>
    </source>
</evidence>
<evidence type="ECO:0000313" key="3">
    <source>
        <dbReference type="EMBL" id="CAJ1001232.1"/>
    </source>
</evidence>
<dbReference type="KEGG" id="bayd:BSPP4475_02725"/>
<sequence>MGGLSMNRREPVPPELYASLQDASRKLSTQTVFFHQAVAKSLGLNITDHKCLNIVLEMGRATAGQLAELTGLTTGAITSVINRLEKAGFVRRAKDPNDLRVVYVEPIPSNLQPLQDVFAPLGKAMAELYSRYSADELRLILDYLERSAHILARQTERLKG</sequence>
<dbReference type="CDD" id="cd00090">
    <property type="entry name" value="HTH_ARSR"/>
    <property type="match status" value="1"/>
</dbReference>
<dbReference type="PRINTS" id="PR00598">
    <property type="entry name" value="HTHMARR"/>
</dbReference>
<protein>
    <submittedName>
        <fullName evidence="3">MarR family transcriptional regulator</fullName>
    </submittedName>
</protein>
<dbReference type="InterPro" id="IPR036390">
    <property type="entry name" value="WH_DNA-bd_sf"/>
</dbReference>
<dbReference type="PANTHER" id="PTHR33164">
    <property type="entry name" value="TRANSCRIPTIONAL REGULATOR, MARR FAMILY"/>
    <property type="match status" value="1"/>
</dbReference>
<dbReference type="SUPFAM" id="SSF46785">
    <property type="entry name" value="Winged helix' DNA-binding domain"/>
    <property type="match status" value="1"/>
</dbReference>
<name>A0AA48RB94_9BACL</name>
<proteinExistence type="predicted"/>
<dbReference type="GO" id="GO:0006950">
    <property type="term" value="P:response to stress"/>
    <property type="evidence" value="ECO:0007669"/>
    <property type="project" value="TreeGrafter"/>
</dbReference>
<organism evidence="3 4">
    <name type="scientific">Brevibacillus aydinogluensis</name>
    <dbReference type="NCBI Taxonomy" id="927786"/>
    <lineage>
        <taxon>Bacteria</taxon>
        <taxon>Bacillati</taxon>
        <taxon>Bacillota</taxon>
        <taxon>Bacilli</taxon>
        <taxon>Bacillales</taxon>
        <taxon>Paenibacillaceae</taxon>
        <taxon>Brevibacillus</taxon>
    </lineage>
</organism>
<evidence type="ECO:0000259" key="2">
    <source>
        <dbReference type="PROSITE" id="PS50995"/>
    </source>
</evidence>
<dbReference type="AlphaFoldDB" id="A0AA48RB94"/>
<dbReference type="Gene3D" id="1.10.10.10">
    <property type="entry name" value="Winged helix-like DNA-binding domain superfamily/Winged helix DNA-binding domain"/>
    <property type="match status" value="1"/>
</dbReference>
<dbReference type="PRINTS" id="PR00033">
    <property type="entry name" value="HTHASNC"/>
</dbReference>
<dbReference type="Pfam" id="PF01047">
    <property type="entry name" value="MarR"/>
    <property type="match status" value="1"/>
</dbReference>
<gene>
    <name evidence="3" type="primary">marR</name>
    <name evidence="3" type="ORF">BSPP4475_02725</name>
</gene>
<dbReference type="InterPro" id="IPR039422">
    <property type="entry name" value="MarR/SlyA-like"/>
</dbReference>
<accession>A0AA48RB94</accession>
<reference evidence="3" key="1">
    <citation type="submission" date="2023-07" db="EMBL/GenBank/DDBJ databases">
        <authorList>
            <person name="Ivanov I."/>
            <person name="Teneva D."/>
            <person name="Stoikov I."/>
        </authorList>
    </citation>
    <scope>NUCLEOTIDE SEQUENCE</scope>
    <source>
        <strain evidence="3">4475</strain>
    </source>
</reference>
<dbReference type="Proteomes" id="UP001189619">
    <property type="component" value="Chromosome"/>
</dbReference>
<dbReference type="InterPro" id="IPR000835">
    <property type="entry name" value="HTH_MarR-typ"/>
</dbReference>
<keyword evidence="4" id="KW-1185">Reference proteome</keyword>
<dbReference type="SMART" id="SM00347">
    <property type="entry name" value="HTH_MARR"/>
    <property type="match status" value="1"/>
</dbReference>
<keyword evidence="1" id="KW-0238">DNA-binding</keyword>
<dbReference type="InterPro" id="IPR011991">
    <property type="entry name" value="ArsR-like_HTH"/>
</dbReference>
<dbReference type="InterPro" id="IPR036388">
    <property type="entry name" value="WH-like_DNA-bd_sf"/>
</dbReference>
<dbReference type="GO" id="GO:0043565">
    <property type="term" value="F:sequence-specific DNA binding"/>
    <property type="evidence" value="ECO:0007669"/>
    <property type="project" value="InterPro"/>
</dbReference>
<dbReference type="InterPro" id="IPR000485">
    <property type="entry name" value="AsnC-type_HTH_dom"/>
</dbReference>
<dbReference type="PANTHER" id="PTHR33164:SF106">
    <property type="entry name" value="TRANSCRIPTIONAL REGULATORY PROTEIN"/>
    <property type="match status" value="1"/>
</dbReference>
<evidence type="ECO:0000313" key="4">
    <source>
        <dbReference type="Proteomes" id="UP001189619"/>
    </source>
</evidence>
<dbReference type="EMBL" id="OY569118">
    <property type="protein sequence ID" value="CAJ1001232.1"/>
    <property type="molecule type" value="Genomic_DNA"/>
</dbReference>
<dbReference type="GO" id="GO:0003700">
    <property type="term" value="F:DNA-binding transcription factor activity"/>
    <property type="evidence" value="ECO:0007669"/>
    <property type="project" value="InterPro"/>
</dbReference>
<dbReference type="PROSITE" id="PS50995">
    <property type="entry name" value="HTH_MARR_2"/>
    <property type="match status" value="1"/>
</dbReference>